<protein>
    <submittedName>
        <fullName evidence="2">Uncharacterized protein</fullName>
    </submittedName>
</protein>
<evidence type="ECO:0000313" key="2">
    <source>
        <dbReference type="EMBL" id="SDL16390.1"/>
    </source>
</evidence>
<dbReference type="RefSeq" id="WP_143017278.1">
    <property type="nucleotide sequence ID" value="NZ_FNFO01000004.1"/>
</dbReference>
<organism evidence="2 3">
    <name type="scientific">Catalinimonas alkaloidigena</name>
    <dbReference type="NCBI Taxonomy" id="1075417"/>
    <lineage>
        <taxon>Bacteria</taxon>
        <taxon>Pseudomonadati</taxon>
        <taxon>Bacteroidota</taxon>
        <taxon>Cytophagia</taxon>
        <taxon>Cytophagales</taxon>
        <taxon>Catalimonadaceae</taxon>
        <taxon>Catalinimonas</taxon>
    </lineage>
</organism>
<keyword evidence="1" id="KW-0472">Membrane</keyword>
<sequence>MKFVVRCILVTFVLLLSGFGYIAAQSVQEENGPAPEAGLATAAAVETTLPAHPHSLVLTPVASALKKGIPSLEVRESEDKEDESISVKKYLKGSAYLVALFCALTLSSLFRYLHTCVASRTHVASFSFGRRYLLLRVIRV</sequence>
<feature type="transmembrane region" description="Helical" evidence="1">
    <location>
        <begin position="94"/>
        <end position="113"/>
    </location>
</feature>
<name>A0A1G9HTW0_9BACT</name>
<keyword evidence="1" id="KW-1133">Transmembrane helix</keyword>
<gene>
    <name evidence="2" type="ORF">SAMN05421823_104539</name>
</gene>
<dbReference type="EMBL" id="FNFO01000004">
    <property type="protein sequence ID" value="SDL16390.1"/>
    <property type="molecule type" value="Genomic_DNA"/>
</dbReference>
<keyword evidence="3" id="KW-1185">Reference proteome</keyword>
<reference evidence="2 3" key="1">
    <citation type="submission" date="2016-10" db="EMBL/GenBank/DDBJ databases">
        <authorList>
            <person name="de Groot N.N."/>
        </authorList>
    </citation>
    <scope>NUCLEOTIDE SEQUENCE [LARGE SCALE GENOMIC DNA]</scope>
    <source>
        <strain evidence="2 3">DSM 25186</strain>
    </source>
</reference>
<proteinExistence type="predicted"/>
<keyword evidence="1" id="KW-0812">Transmembrane</keyword>
<dbReference type="AlphaFoldDB" id="A0A1G9HTW0"/>
<accession>A0A1G9HTW0</accession>
<dbReference type="Proteomes" id="UP000198510">
    <property type="component" value="Unassembled WGS sequence"/>
</dbReference>
<evidence type="ECO:0000256" key="1">
    <source>
        <dbReference type="SAM" id="Phobius"/>
    </source>
</evidence>
<evidence type="ECO:0000313" key="3">
    <source>
        <dbReference type="Proteomes" id="UP000198510"/>
    </source>
</evidence>